<dbReference type="InterPro" id="IPR025139">
    <property type="entry name" value="DUF4062"/>
</dbReference>
<evidence type="ECO:0000259" key="2">
    <source>
        <dbReference type="Pfam" id="PF13271"/>
    </source>
</evidence>
<evidence type="ECO:0000256" key="1">
    <source>
        <dbReference type="SAM" id="MobiDB-lite"/>
    </source>
</evidence>
<reference evidence="3 4" key="1">
    <citation type="submission" date="2023-08" db="EMBL/GenBank/DDBJ databases">
        <title>Functional and genomic diversity of the sorghum phyllosphere microbiome.</title>
        <authorList>
            <person name="Shade A."/>
        </authorList>
    </citation>
    <scope>NUCLEOTIDE SEQUENCE [LARGE SCALE GENOMIC DNA]</scope>
    <source>
        <strain evidence="3 4">SORGH_AS_0335</strain>
    </source>
</reference>
<keyword evidence="4" id="KW-1185">Reference proteome</keyword>
<dbReference type="EMBL" id="JAVIZX010000001">
    <property type="protein sequence ID" value="MDR6213388.1"/>
    <property type="molecule type" value="Genomic_DNA"/>
</dbReference>
<dbReference type="Proteomes" id="UP001267710">
    <property type="component" value="Unassembled WGS sequence"/>
</dbReference>
<feature type="domain" description="DUF4062" evidence="2">
    <location>
        <begin position="6"/>
        <end position="87"/>
    </location>
</feature>
<evidence type="ECO:0000313" key="4">
    <source>
        <dbReference type="Proteomes" id="UP001267710"/>
    </source>
</evidence>
<protein>
    <recommendedName>
        <fullName evidence="2">DUF4062 domain-containing protein</fullName>
    </recommendedName>
</protein>
<organism evidence="3 4">
    <name type="scientific">Paracidovorax wautersii</name>
    <dbReference type="NCBI Taxonomy" id="1177982"/>
    <lineage>
        <taxon>Bacteria</taxon>
        <taxon>Pseudomonadati</taxon>
        <taxon>Pseudomonadota</taxon>
        <taxon>Betaproteobacteria</taxon>
        <taxon>Burkholderiales</taxon>
        <taxon>Comamonadaceae</taxon>
        <taxon>Paracidovorax</taxon>
    </lineage>
</organism>
<name>A0ABU1IAB3_9BURK</name>
<feature type="compositionally biased region" description="Basic and acidic residues" evidence="1">
    <location>
        <begin position="341"/>
        <end position="362"/>
    </location>
</feature>
<accession>A0ABU1IAB3</accession>
<feature type="region of interest" description="Disordered" evidence="1">
    <location>
        <begin position="340"/>
        <end position="362"/>
    </location>
</feature>
<dbReference type="RefSeq" id="WP_309826860.1">
    <property type="nucleotide sequence ID" value="NZ_JAVIZX010000001.1"/>
</dbReference>
<proteinExistence type="predicted"/>
<evidence type="ECO:0000313" key="3">
    <source>
        <dbReference type="EMBL" id="MDR6213388.1"/>
    </source>
</evidence>
<sequence>MDKRYQVFVSSTYEDLRAERQEVMQALLELDCIPSGMELFPAADEEQWSLIKRVIDECDYYIIICAGRYGSVASSGLSYTEMEYRYALETGKPTLAFLHKTPANIPSAKCEQTDEGRAKLSAFRSSVSQKLCKFWDGPSELGSVVSRSVVKLIKQQPGVGWVRSNELIDGAAAAEVLRLRRQIEDLEAKLTAARNSAPPGTEELSQECEEYSVGYSFDSLDSSRAGWEWTFKIDVSWNEIFYDVGPYLIDETSEAGLRMSMNRMVQARSRIQRSKEERLRHHTNLRNFRIDDHDYQTIKIQLRALGLIVKSEKTRSVKDAGTYWTLTPYGDQVLTSLRAIRKGDEDGHQESEDTDEQAREEA</sequence>
<gene>
    <name evidence="3" type="ORF">QE399_001077</name>
</gene>
<dbReference type="Pfam" id="PF13271">
    <property type="entry name" value="DUF4062"/>
    <property type="match status" value="1"/>
</dbReference>
<comment type="caution">
    <text evidence="3">The sequence shown here is derived from an EMBL/GenBank/DDBJ whole genome shotgun (WGS) entry which is preliminary data.</text>
</comment>